<evidence type="ECO:0000256" key="9">
    <source>
        <dbReference type="SAM" id="Phobius"/>
    </source>
</evidence>
<sequence>MQTYGQTDVEYGWWSGNSRFSDYSGQFLAAHNGQIASMCFWAGSFTLFEVSRFNPDLPVYQQNLVCIPQLARAGWGVAAGGAVVDTYPYFAIAMIHLVAAAILGAGALYGVTKGPKVLADSEFSGAQRFHFEWDDFETQGRILGHHLLFLGAACLLFATWACTHGVYDPVAGEVRAISPSLNLVRFFKYGWATPGFNPYFVNNLEDVIGGHFFVSSLYIAGGIWHILVKPWPYTDKIFVKSGEALLAYALAGLAFAGFNAAYFCSVNDVVFPVELFGPVLEAKLNVTPYFAETLDASDGGHTTRFWISNFHYYWAFYCLQGHLFHALRSYGFDFRRIPRALASLTPQAN</sequence>
<dbReference type="STRING" id="329726.AM1_1369"/>
<evidence type="ECO:0000256" key="7">
    <source>
        <dbReference type="ARBA" id="ARBA00023078"/>
    </source>
</evidence>
<reference evidence="10 11" key="1">
    <citation type="journal article" date="2008" name="Proc. Natl. Acad. Sci. U.S.A.">
        <title>Niche adaptation and genome expansion in the chlorophyll d-producing cyanobacterium Acaryochloris marina.</title>
        <authorList>
            <person name="Swingley W.D."/>
            <person name="Chen M."/>
            <person name="Cheung P.C."/>
            <person name="Conrad A.L."/>
            <person name="Dejesa L.C."/>
            <person name="Hao J."/>
            <person name="Honchak B.M."/>
            <person name="Karbach L.E."/>
            <person name="Kurdoglu A."/>
            <person name="Lahiri S."/>
            <person name="Mastrian S.D."/>
            <person name="Miyashita H."/>
            <person name="Page L."/>
            <person name="Ramakrishna P."/>
            <person name="Satoh S."/>
            <person name="Sattley W.M."/>
            <person name="Shimada Y."/>
            <person name="Taylor H.L."/>
            <person name="Tomo T."/>
            <person name="Tsuchiya T."/>
            <person name="Wang Z.T."/>
            <person name="Raymond J."/>
            <person name="Mimuro M."/>
            <person name="Blankenship R.E."/>
            <person name="Touchman J.W."/>
        </authorList>
    </citation>
    <scope>NUCLEOTIDE SEQUENCE [LARGE SCALE GENOMIC DNA]</scope>
    <source>
        <strain evidence="11">MBIC 11017</strain>
    </source>
</reference>
<dbReference type="AlphaFoldDB" id="B0C6I0"/>
<keyword evidence="4 9" id="KW-0812">Transmembrane</keyword>
<evidence type="ECO:0000313" key="11">
    <source>
        <dbReference type="Proteomes" id="UP000000268"/>
    </source>
</evidence>
<accession>B0C6I0</accession>
<feature type="transmembrane region" description="Helical" evidence="9">
    <location>
        <begin position="244"/>
        <end position="263"/>
    </location>
</feature>
<dbReference type="NCBIfam" id="TIGR03041">
    <property type="entry name" value="PS_antenn_a_b"/>
    <property type="match status" value="1"/>
</dbReference>
<dbReference type="GO" id="GO:0016168">
    <property type="term" value="F:chlorophyll binding"/>
    <property type="evidence" value="ECO:0007669"/>
    <property type="project" value="UniProtKB-KW"/>
</dbReference>
<dbReference type="PDB" id="7YMI">
    <property type="method" value="EM"/>
    <property type="resolution" value="3.30 A"/>
    <property type="chains" value="3/7=1-349"/>
</dbReference>
<dbReference type="eggNOG" id="ENOG502Z92X">
    <property type="taxonomic scope" value="Bacteria"/>
</dbReference>
<keyword evidence="11" id="KW-1185">Reference proteome</keyword>
<dbReference type="EMDB" id="EMD-33929"/>
<evidence type="ECO:0007829" key="12">
    <source>
        <dbReference type="PDB" id="7YMI"/>
    </source>
</evidence>
<dbReference type="PDB" id="7YMM">
    <property type="method" value="EM"/>
    <property type="resolution" value="3.60 A"/>
    <property type="chains" value="13/23/33/43=1-349"/>
</dbReference>
<keyword evidence="3" id="KW-0602">Photosynthesis</keyword>
<evidence type="ECO:0007829" key="13">
    <source>
        <dbReference type="PDB" id="7YMM"/>
    </source>
</evidence>
<dbReference type="GO" id="GO:0009521">
    <property type="term" value="C:photosystem"/>
    <property type="evidence" value="ECO:0007669"/>
    <property type="project" value="InterPro"/>
</dbReference>
<keyword evidence="12 13" id="KW-0002">3D-structure</keyword>
<keyword evidence="6" id="KW-0157">Chromophore</keyword>
<protein>
    <submittedName>
        <fullName evidence="10">High light inducible protein</fullName>
    </submittedName>
</protein>
<dbReference type="EMDB" id="EMD-33933"/>
<evidence type="ECO:0000256" key="8">
    <source>
        <dbReference type="ARBA" id="ARBA00023136"/>
    </source>
</evidence>
<dbReference type="SUPFAM" id="SSF161077">
    <property type="entry name" value="Photosystem II antenna protein-like"/>
    <property type="match status" value="1"/>
</dbReference>
<comment type="subcellular location">
    <subcellularLocation>
        <location evidence="1">Cellular thylakoid membrane</location>
        <topology evidence="1">Multi-pass membrane protein</topology>
    </subcellularLocation>
</comment>
<evidence type="ECO:0000256" key="5">
    <source>
        <dbReference type="ARBA" id="ARBA00022989"/>
    </source>
</evidence>
<dbReference type="GO" id="GO:0031676">
    <property type="term" value="C:plasma membrane-derived thylakoid membrane"/>
    <property type="evidence" value="ECO:0007669"/>
    <property type="project" value="UniProtKB-SubCell"/>
</dbReference>
<evidence type="ECO:0000256" key="1">
    <source>
        <dbReference type="ARBA" id="ARBA00004636"/>
    </source>
</evidence>
<dbReference type="GO" id="GO:0009767">
    <property type="term" value="P:photosynthetic electron transport chain"/>
    <property type="evidence" value="ECO:0007669"/>
    <property type="project" value="InterPro"/>
</dbReference>
<reference evidence="12 13" key="2">
    <citation type="journal article" date="2024" name="Sci. Adv.">
        <title>Structure of a unique PSII-Pcb tetrameric megacomplex in a chlorophyll &lt;i&gt;d&lt;/i&gt;-containing cyanobacterium.</title>
        <authorList>
            <person name="Shen L."/>
            <person name="Gao Y."/>
            <person name="Tang K."/>
            <person name="Qi R."/>
            <person name="Fu L."/>
            <person name="Chen J.H."/>
            <person name="Wang W."/>
            <person name="Ma X."/>
            <person name="Li P."/>
            <person name="Chen M."/>
            <person name="Kuang T."/>
            <person name="Zhang X."/>
            <person name="Shen J.R."/>
            <person name="Wang P."/>
            <person name="Han G."/>
        </authorList>
    </citation>
    <scope>STRUCTURE BY ELECTRON MICROSCOPY (3.30 ANGSTROMS)</scope>
</reference>
<dbReference type="SMR" id="B0C6I0"/>
<evidence type="ECO:0000256" key="4">
    <source>
        <dbReference type="ARBA" id="ARBA00022692"/>
    </source>
</evidence>
<gene>
    <name evidence="10" type="primary">hli</name>
    <name evidence="10" type="ordered locus">AM1_1369</name>
</gene>
<dbReference type="RefSeq" id="WP_012161934.1">
    <property type="nucleotide sequence ID" value="NC_009925.1"/>
</dbReference>
<dbReference type="KEGG" id="amr:AM1_1369"/>
<dbReference type="Proteomes" id="UP000000268">
    <property type="component" value="Chromosome"/>
</dbReference>
<dbReference type="InterPro" id="IPR000932">
    <property type="entry name" value="PS_antenna-like"/>
</dbReference>
<dbReference type="OrthoDB" id="9817701at2"/>
<organism evidence="10 11">
    <name type="scientific">Acaryochloris marina (strain MBIC 11017)</name>
    <dbReference type="NCBI Taxonomy" id="329726"/>
    <lineage>
        <taxon>Bacteria</taxon>
        <taxon>Bacillati</taxon>
        <taxon>Cyanobacteriota</taxon>
        <taxon>Cyanophyceae</taxon>
        <taxon>Acaryochloridales</taxon>
        <taxon>Acaryochloridaceae</taxon>
        <taxon>Acaryochloris</taxon>
    </lineage>
</organism>
<evidence type="ECO:0000256" key="6">
    <source>
        <dbReference type="ARBA" id="ARBA00022991"/>
    </source>
</evidence>
<dbReference type="InterPro" id="IPR036001">
    <property type="entry name" value="PS_II_antenna-like_sf"/>
</dbReference>
<feature type="transmembrane region" description="Helical" evidence="9">
    <location>
        <begin position="147"/>
        <end position="167"/>
    </location>
</feature>
<name>B0C6I0_ACAM1</name>
<feature type="transmembrane region" description="Helical" evidence="9">
    <location>
        <begin position="208"/>
        <end position="228"/>
    </location>
</feature>
<evidence type="ECO:0000256" key="3">
    <source>
        <dbReference type="ARBA" id="ARBA00022531"/>
    </source>
</evidence>
<evidence type="ECO:0000256" key="2">
    <source>
        <dbReference type="ARBA" id="ARBA00022494"/>
    </source>
</evidence>
<dbReference type="EMBL" id="CP000828">
    <property type="protein sequence ID" value="ABW26401.1"/>
    <property type="molecule type" value="Genomic_DNA"/>
</dbReference>
<dbReference type="Pfam" id="PF00421">
    <property type="entry name" value="PSII"/>
    <property type="match status" value="1"/>
</dbReference>
<keyword evidence="5 9" id="KW-1133">Transmembrane helix</keyword>
<keyword evidence="8 9" id="KW-0472">Membrane</keyword>
<proteinExistence type="evidence at protein level"/>
<evidence type="ECO:0000313" key="10">
    <source>
        <dbReference type="EMBL" id="ABW26401.1"/>
    </source>
</evidence>
<dbReference type="HOGENOM" id="CLU_028310_0_0_3"/>
<feature type="transmembrane region" description="Helical" evidence="9">
    <location>
        <begin position="89"/>
        <end position="111"/>
    </location>
</feature>
<keyword evidence="2" id="KW-0148">Chlorophyll</keyword>
<keyword evidence="7" id="KW-0793">Thylakoid</keyword>